<keyword evidence="1" id="KW-1133">Transmembrane helix</keyword>
<evidence type="ECO:0000313" key="4">
    <source>
        <dbReference type="Proteomes" id="UP000503640"/>
    </source>
</evidence>
<evidence type="ECO:0000313" key="3">
    <source>
        <dbReference type="EMBL" id="GEJ57220.1"/>
    </source>
</evidence>
<dbReference type="Gene3D" id="3.40.50.720">
    <property type="entry name" value="NAD(P)-binding Rossmann-like Domain"/>
    <property type="match status" value="1"/>
</dbReference>
<dbReference type="EMBL" id="BJTG01000004">
    <property type="protein sequence ID" value="GEJ57220.1"/>
    <property type="molecule type" value="Genomic_DNA"/>
</dbReference>
<dbReference type="GO" id="GO:0004792">
    <property type="term" value="F:thiosulfate-cyanide sulfurtransferase activity"/>
    <property type="evidence" value="ECO:0007669"/>
    <property type="project" value="TreeGrafter"/>
</dbReference>
<keyword evidence="1" id="KW-0812">Transmembrane</keyword>
<evidence type="ECO:0000259" key="2">
    <source>
        <dbReference type="Pfam" id="PF00899"/>
    </source>
</evidence>
<reference evidence="4" key="1">
    <citation type="journal article" date="2020" name="Appl. Environ. Microbiol.">
        <title>Diazotrophic Anaeromyxobacter Isolates from Soils.</title>
        <authorList>
            <person name="Masuda Y."/>
            <person name="Yamanaka H."/>
            <person name="Xu Z.X."/>
            <person name="Shiratori Y."/>
            <person name="Aono T."/>
            <person name="Amachi S."/>
            <person name="Senoo K."/>
            <person name="Itoh H."/>
        </authorList>
    </citation>
    <scope>NUCLEOTIDE SEQUENCE [LARGE SCALE GENOMIC DNA]</scope>
    <source>
        <strain evidence="4">R267</strain>
    </source>
</reference>
<name>A0A7I9VM56_9BACT</name>
<proteinExistence type="predicted"/>
<keyword evidence="1" id="KW-0472">Membrane</keyword>
<evidence type="ECO:0000256" key="1">
    <source>
        <dbReference type="SAM" id="Phobius"/>
    </source>
</evidence>
<dbReference type="InterPro" id="IPR045886">
    <property type="entry name" value="ThiF/MoeB/HesA"/>
</dbReference>
<feature type="transmembrane region" description="Helical" evidence="1">
    <location>
        <begin position="173"/>
        <end position="195"/>
    </location>
</feature>
<organism evidence="3 4">
    <name type="scientific">Anaeromyxobacter diazotrophicus</name>
    <dbReference type="NCBI Taxonomy" id="2590199"/>
    <lineage>
        <taxon>Bacteria</taxon>
        <taxon>Pseudomonadati</taxon>
        <taxon>Myxococcota</taxon>
        <taxon>Myxococcia</taxon>
        <taxon>Myxococcales</taxon>
        <taxon>Cystobacterineae</taxon>
        <taxon>Anaeromyxobacteraceae</taxon>
        <taxon>Anaeromyxobacter</taxon>
    </lineage>
</organism>
<dbReference type="Proteomes" id="UP000503640">
    <property type="component" value="Unassembled WGS sequence"/>
</dbReference>
<feature type="domain" description="THIF-type NAD/FAD binding fold" evidence="2">
    <location>
        <begin position="11"/>
        <end position="194"/>
    </location>
</feature>
<sequence length="229" mass="23266">MSLSDDELARYARQLILPGFNATAQEFLRAARVHVVGAGELAGPALVYLAQAGVGALFVDDALDVAAEDPAAWLYRADQVGEPRLFTAMAALRELAPWARVRPYATGADPTAVLVCAPSLGLAREAAERARTAGLPHVVALADGDGGEVVSVPVGAPCYSCGSRPGTGALPRAGVAAALGALGAAELLLILTGLAPARTGRRLDLVLGQPQARATARLPGCACGQGRGV</sequence>
<dbReference type="GO" id="GO:0005829">
    <property type="term" value="C:cytosol"/>
    <property type="evidence" value="ECO:0007669"/>
    <property type="project" value="TreeGrafter"/>
</dbReference>
<dbReference type="AlphaFoldDB" id="A0A7I9VM56"/>
<comment type="caution">
    <text evidence="3">The sequence shown here is derived from an EMBL/GenBank/DDBJ whole genome shotgun (WGS) entry which is preliminary data.</text>
</comment>
<dbReference type="GO" id="GO:0008641">
    <property type="term" value="F:ubiquitin-like modifier activating enzyme activity"/>
    <property type="evidence" value="ECO:0007669"/>
    <property type="project" value="InterPro"/>
</dbReference>
<protein>
    <recommendedName>
        <fullName evidence="2">THIF-type NAD/FAD binding fold domain-containing protein</fullName>
    </recommendedName>
</protein>
<dbReference type="SUPFAM" id="SSF69572">
    <property type="entry name" value="Activating enzymes of the ubiquitin-like proteins"/>
    <property type="match status" value="1"/>
</dbReference>
<dbReference type="Pfam" id="PF00899">
    <property type="entry name" value="ThiF"/>
    <property type="match status" value="1"/>
</dbReference>
<dbReference type="InterPro" id="IPR035985">
    <property type="entry name" value="Ubiquitin-activating_enz"/>
</dbReference>
<dbReference type="GO" id="GO:0008146">
    <property type="term" value="F:sulfotransferase activity"/>
    <property type="evidence" value="ECO:0007669"/>
    <property type="project" value="TreeGrafter"/>
</dbReference>
<accession>A0A7I9VM56</accession>
<keyword evidence="4" id="KW-1185">Reference proteome</keyword>
<dbReference type="InterPro" id="IPR000594">
    <property type="entry name" value="ThiF_NAD_FAD-bd"/>
</dbReference>
<gene>
    <name evidence="3" type="ORF">AMYX_19610</name>
</gene>
<dbReference type="GO" id="GO:0016779">
    <property type="term" value="F:nucleotidyltransferase activity"/>
    <property type="evidence" value="ECO:0007669"/>
    <property type="project" value="TreeGrafter"/>
</dbReference>
<dbReference type="RefSeq" id="WP_176064694.1">
    <property type="nucleotide sequence ID" value="NZ_BJTG01000004.1"/>
</dbReference>
<dbReference type="PANTHER" id="PTHR10953:SF102">
    <property type="entry name" value="ADENYLYLTRANSFERASE AND SULFURTRANSFERASE MOCS3"/>
    <property type="match status" value="1"/>
</dbReference>
<dbReference type="PANTHER" id="PTHR10953">
    <property type="entry name" value="UBIQUITIN-ACTIVATING ENZYME E1"/>
    <property type="match status" value="1"/>
</dbReference>